<dbReference type="InterPro" id="IPR045670">
    <property type="entry name" value="DUF5916"/>
</dbReference>
<dbReference type="CDD" id="cd09618">
    <property type="entry name" value="CBM9_like_2"/>
    <property type="match status" value="1"/>
</dbReference>
<feature type="domain" description="DUF5916" evidence="1">
    <location>
        <begin position="279"/>
        <end position="356"/>
    </location>
</feature>
<dbReference type="AlphaFoldDB" id="A0A382ERE0"/>
<organism evidence="2">
    <name type="scientific">marine metagenome</name>
    <dbReference type="NCBI Taxonomy" id="408172"/>
    <lineage>
        <taxon>unclassified sequences</taxon>
        <taxon>metagenomes</taxon>
        <taxon>ecological metagenomes</taxon>
    </lineage>
</organism>
<dbReference type="Gene3D" id="2.60.40.1190">
    <property type="match status" value="1"/>
</dbReference>
<dbReference type="Pfam" id="PF19313">
    <property type="entry name" value="DUF5916"/>
    <property type="match status" value="1"/>
</dbReference>
<dbReference type="SUPFAM" id="SSF49344">
    <property type="entry name" value="CBD9-like"/>
    <property type="match status" value="1"/>
</dbReference>
<reference evidence="2" key="1">
    <citation type="submission" date="2018-05" db="EMBL/GenBank/DDBJ databases">
        <authorList>
            <person name="Lanie J.A."/>
            <person name="Ng W.-L."/>
            <person name="Kazmierczak K.M."/>
            <person name="Andrzejewski T.M."/>
            <person name="Davidsen T.M."/>
            <person name="Wayne K.J."/>
            <person name="Tettelin H."/>
            <person name="Glass J.I."/>
            <person name="Rusch D."/>
            <person name="Podicherti R."/>
            <person name="Tsui H.-C.T."/>
            <person name="Winkler M.E."/>
        </authorList>
    </citation>
    <scope>NUCLEOTIDE SEQUENCE</scope>
</reference>
<proteinExistence type="predicted"/>
<feature type="non-terminal residue" evidence="2">
    <location>
        <position position="406"/>
    </location>
</feature>
<gene>
    <name evidence="2" type="ORF">METZ01_LOCUS206154</name>
</gene>
<sequence>MYEPFMPRKSIRLVIRTLTFILMTMAVSVYGQKKPSAIDPLQIVAPRLENTEIKVDGYLDESVWNSAASQSGFITYLPVDGRRAEDDTEILIWYSPTALYVGIVAREVHGEVRSTLADRDKLENDDYLILILDTYDDKRSAFAFSVNPLGQQGDGTITDNTSMGRNSKPFRLDENPDYVFNSRGRLTKDGFIVEVEIPFKSLRYQNENTQNWGFNVLRYIQHSGYTSTLISTKLGVASFLAQSAKLVDMTGLKREKVFDIIPEIRGSLNRGPSPEKFGAETNDALGLNLRYGLSSNIFMNATLNPDFSQIEADVAQINYDPRRSLYFPEKRPFFLDGIELFSTPTRLIYTRRIANPVAAAKIAGKVGATTLAMISAADNTGPSIADMDAAFVNALRLKRDLSAQNH</sequence>
<name>A0A382ERE0_9ZZZZ</name>
<evidence type="ECO:0000259" key="1">
    <source>
        <dbReference type="Pfam" id="PF19313"/>
    </source>
</evidence>
<protein>
    <recommendedName>
        <fullName evidence="1">DUF5916 domain-containing protein</fullName>
    </recommendedName>
</protein>
<evidence type="ECO:0000313" key="2">
    <source>
        <dbReference type="EMBL" id="SVB53300.1"/>
    </source>
</evidence>
<accession>A0A382ERE0</accession>
<dbReference type="EMBL" id="UINC01045939">
    <property type="protein sequence ID" value="SVB53300.1"/>
    <property type="molecule type" value="Genomic_DNA"/>
</dbReference>